<proteinExistence type="predicted"/>
<feature type="transmembrane region" description="Helical" evidence="1">
    <location>
        <begin position="35"/>
        <end position="54"/>
    </location>
</feature>
<sequence length="138" mass="15706">MEFKTKKLIAIIGIVFFFLLICAASIYAYSNPNETYFAAAFTTFAISFMILYYFGKGKVEKRQKHLGIQLLIMAIVPAIWIIVTIYRWYVGLPSFTSVTTGEAAFIVVWVQALVWFIAGIMIVIGSYHTDEIVEKLKK</sequence>
<accession>A0A484F4W4</accession>
<keyword evidence="1" id="KW-1133">Transmembrane helix</keyword>
<dbReference type="AlphaFoldDB" id="A0A484F4W4"/>
<evidence type="ECO:0000313" key="2">
    <source>
        <dbReference type="EMBL" id="TDQ67827.1"/>
    </source>
</evidence>
<dbReference type="Proteomes" id="UP000294855">
    <property type="component" value="Unassembled WGS sequence"/>
</dbReference>
<organism evidence="2 3">
    <name type="scientific">Methanimicrococcus blatticola</name>
    <dbReference type="NCBI Taxonomy" id="91560"/>
    <lineage>
        <taxon>Archaea</taxon>
        <taxon>Methanobacteriati</taxon>
        <taxon>Methanobacteriota</taxon>
        <taxon>Stenosarchaea group</taxon>
        <taxon>Methanomicrobia</taxon>
        <taxon>Methanosarcinales</taxon>
        <taxon>Methanosarcinaceae</taxon>
        <taxon>Methanimicrococcus</taxon>
    </lineage>
</organism>
<evidence type="ECO:0000256" key="1">
    <source>
        <dbReference type="SAM" id="Phobius"/>
    </source>
</evidence>
<dbReference type="RefSeq" id="WP_133517829.1">
    <property type="nucleotide sequence ID" value="NZ_JAHDUW010000001.1"/>
</dbReference>
<reference evidence="2 3" key="1">
    <citation type="submission" date="2019-03" db="EMBL/GenBank/DDBJ databases">
        <title>Genomic Encyclopedia of Type Strains, Phase IV (KMG-IV): sequencing the most valuable type-strain genomes for metagenomic binning, comparative biology and taxonomic classification.</title>
        <authorList>
            <person name="Goeker M."/>
        </authorList>
    </citation>
    <scope>NUCLEOTIDE SEQUENCE [LARGE SCALE GENOMIC DNA]</scope>
    <source>
        <strain evidence="2 3">DSM 13328</strain>
    </source>
</reference>
<feature type="transmembrane region" description="Helical" evidence="1">
    <location>
        <begin position="7"/>
        <end position="29"/>
    </location>
</feature>
<feature type="transmembrane region" description="Helical" evidence="1">
    <location>
        <begin position="66"/>
        <end position="86"/>
    </location>
</feature>
<feature type="transmembrane region" description="Helical" evidence="1">
    <location>
        <begin position="106"/>
        <end position="128"/>
    </location>
</feature>
<evidence type="ECO:0000313" key="3">
    <source>
        <dbReference type="Proteomes" id="UP000294855"/>
    </source>
</evidence>
<comment type="caution">
    <text evidence="2">The sequence shown here is derived from an EMBL/GenBank/DDBJ whole genome shotgun (WGS) entry which is preliminary data.</text>
</comment>
<keyword evidence="1" id="KW-0472">Membrane</keyword>
<protein>
    <submittedName>
        <fullName evidence="2">Uncharacterized protein</fullName>
    </submittedName>
</protein>
<keyword evidence="1" id="KW-0812">Transmembrane</keyword>
<keyword evidence="3" id="KW-1185">Reference proteome</keyword>
<dbReference type="EMBL" id="SNYS01000010">
    <property type="protein sequence ID" value="TDQ67827.1"/>
    <property type="molecule type" value="Genomic_DNA"/>
</dbReference>
<gene>
    <name evidence="2" type="ORF">C7391_1380</name>
</gene>
<name>A0A484F4W4_9EURY</name>